<dbReference type="RefSeq" id="WP_045109786.1">
    <property type="nucleotide sequence ID" value="NZ_CAWQZC010000069.1"/>
</dbReference>
<dbReference type="EMBL" id="FPLJ01000030">
    <property type="protein sequence ID" value="SGY86447.1"/>
    <property type="molecule type" value="Genomic_DNA"/>
</dbReference>
<dbReference type="AlphaFoldDB" id="A0A090IBL3"/>
<evidence type="ECO:0000256" key="6">
    <source>
        <dbReference type="ARBA" id="ARBA00022692"/>
    </source>
</evidence>
<keyword evidence="4" id="KW-1003">Cell membrane</keyword>
<dbReference type="EMBL" id="FPLD01000036">
    <property type="protein sequence ID" value="SGY89605.1"/>
    <property type="molecule type" value="Genomic_DNA"/>
</dbReference>
<dbReference type="Pfam" id="PF10625">
    <property type="entry name" value="UspB"/>
    <property type="match status" value="1"/>
</dbReference>
<dbReference type="InterPro" id="IPR019598">
    <property type="entry name" value="Universal_stress_protein_B"/>
</dbReference>
<feature type="transmembrane region" description="Helical" evidence="9">
    <location>
        <begin position="6"/>
        <end position="24"/>
    </location>
</feature>
<evidence type="ECO:0000256" key="8">
    <source>
        <dbReference type="ARBA" id="ARBA00023136"/>
    </source>
</evidence>
<dbReference type="STRING" id="80854.MVIS_1465"/>
<evidence type="ECO:0000313" key="13">
    <source>
        <dbReference type="Proteomes" id="UP000183794"/>
    </source>
</evidence>
<keyword evidence="8 9" id="KW-0472">Membrane</keyword>
<proteinExistence type="inferred from homology"/>
<comment type="subcellular location">
    <subcellularLocation>
        <location evidence="1">Cell inner membrane</location>
        <topology evidence="1">Multi-pass membrane protein</topology>
    </subcellularLocation>
</comment>
<dbReference type="Proteomes" id="UP000183794">
    <property type="component" value="Unassembled WGS sequence"/>
</dbReference>
<reference evidence="10 12" key="2">
    <citation type="submission" date="2016-11" db="EMBL/GenBank/DDBJ databases">
        <authorList>
            <person name="Klemetsen T."/>
        </authorList>
    </citation>
    <scope>NUCLEOTIDE SEQUENCE [LARGE SCALE GENOMIC DNA]</scope>
    <source>
        <strain evidence="10">MT 2528</strain>
    </source>
</reference>
<evidence type="ECO:0000256" key="7">
    <source>
        <dbReference type="ARBA" id="ARBA00022989"/>
    </source>
</evidence>
<keyword evidence="12" id="KW-1185">Reference proteome</keyword>
<keyword evidence="6 9" id="KW-0812">Transmembrane</keyword>
<evidence type="ECO:0000256" key="9">
    <source>
        <dbReference type="SAM" id="Phobius"/>
    </source>
</evidence>
<organism evidence="11 13">
    <name type="scientific">Moritella viscosa</name>
    <dbReference type="NCBI Taxonomy" id="80854"/>
    <lineage>
        <taxon>Bacteria</taxon>
        <taxon>Pseudomonadati</taxon>
        <taxon>Pseudomonadota</taxon>
        <taxon>Gammaproteobacteria</taxon>
        <taxon>Alteromonadales</taxon>
        <taxon>Moritellaceae</taxon>
        <taxon>Moritella</taxon>
    </lineage>
</organism>
<feature type="transmembrane region" description="Helical" evidence="9">
    <location>
        <begin position="89"/>
        <end position="110"/>
    </location>
</feature>
<dbReference type="GeneID" id="61294778"/>
<dbReference type="KEGG" id="mvs:MVIS_1465"/>
<evidence type="ECO:0000313" key="11">
    <source>
        <dbReference type="EMBL" id="SGY89605.1"/>
    </source>
</evidence>
<evidence type="ECO:0000256" key="3">
    <source>
        <dbReference type="ARBA" id="ARBA00021128"/>
    </source>
</evidence>
<evidence type="ECO:0000256" key="2">
    <source>
        <dbReference type="ARBA" id="ARBA00009803"/>
    </source>
</evidence>
<evidence type="ECO:0000256" key="4">
    <source>
        <dbReference type="ARBA" id="ARBA00022475"/>
    </source>
</evidence>
<evidence type="ECO:0000256" key="1">
    <source>
        <dbReference type="ARBA" id="ARBA00004429"/>
    </source>
</evidence>
<keyword evidence="7 9" id="KW-1133">Transmembrane helix</keyword>
<dbReference type="OrthoDB" id="6432605at2"/>
<keyword evidence="5" id="KW-0997">Cell inner membrane</keyword>
<dbReference type="HOGENOM" id="CLU_151816_0_0_6"/>
<dbReference type="PATRIC" id="fig|80854.5.peg.1557"/>
<sequence length="112" mass="13433">MNNSDLIFIAFSIITLVNVARAVSSLRCLLYRMKDIDPLLYQRVNGRVFFSTEGNYSKQMQLFHYIRRDEHLHHFDEYFIYRCNKVKKIFTLATYLVVFNILLIPVLMYLDL</sequence>
<evidence type="ECO:0000313" key="10">
    <source>
        <dbReference type="EMBL" id="SGY86447.1"/>
    </source>
</evidence>
<accession>A0A090IBL3</accession>
<dbReference type="Proteomes" id="UP000182660">
    <property type="component" value="Unassembled WGS sequence"/>
</dbReference>
<name>A0A090IBL3_9GAMM</name>
<dbReference type="GO" id="GO:0005886">
    <property type="term" value="C:plasma membrane"/>
    <property type="evidence" value="ECO:0007669"/>
    <property type="project" value="UniProtKB-SubCell"/>
</dbReference>
<comment type="similarity">
    <text evidence="2">Belongs to the universal stress protein B family.</text>
</comment>
<reference evidence="11 13" key="1">
    <citation type="submission" date="2016-11" db="EMBL/GenBank/DDBJ databases">
        <authorList>
            <person name="Jaros S."/>
            <person name="Januszkiewicz K."/>
            <person name="Wedrychowicz H."/>
        </authorList>
    </citation>
    <scope>NUCLEOTIDE SEQUENCE [LARGE SCALE GENOMIC DNA]</scope>
    <source>
        <strain evidence="11">NVI 5450</strain>
    </source>
</reference>
<evidence type="ECO:0000256" key="5">
    <source>
        <dbReference type="ARBA" id="ARBA00022519"/>
    </source>
</evidence>
<evidence type="ECO:0000313" key="12">
    <source>
        <dbReference type="Proteomes" id="UP000182660"/>
    </source>
</evidence>
<protein>
    <recommendedName>
        <fullName evidence="3">Universal stress protein B</fullName>
    </recommendedName>
</protein>
<gene>
    <name evidence="10" type="ORF">MT2528_1043</name>
    <name evidence="11" type="ORF">NVI5450_1014</name>
</gene>